<sequence>MQWYEGESREGEWRQYDDLLSLLQANSHRLPVNIWLEPIGKKRQYTEPLVRWVEVWMRAYQQAKFDETGAVLTSEELAKRSGGVVTSETVGEWKLAPSGEGEGSGQLPADPRPGIPKDLVSWRPGVGVAATLKAYAGGREVPRTVLLDWFVSLQEEAVADTGLGVPGSVVAALSGGLINAPQARKDASRYARLALGLAPDVTSLVPRWVKDFRPGEGEWSQVGDIVELLTANRDLLPVNIWLEPGARRHSKPLVRWVEVWMRAYHAARVRENKEALTPEELAKRAGNIVHRTTVANWKLGVPQSVADHSLDNAPSGEGEGSGQLSADPRPGIPKDVDLVSWRPGVGGVATLKAYAGEREVTDKELREWGIGIQREAVDATGMRASGLLVAALSGELINAEQANKHPIPALSPDLDVSELVPPWVKGFRPGEVQWYEGEWREGEWHEGEWRQYDDLLLLLQANSHRLPVNIWLEPIGKRHQYTKPLVRWVEVWMRAYQQAKFDETGAVLTSEELAKRAGNIVHRTTVINWKLGVTQSVADHSLDNTPSGSAGEVPSGISPVGVSTSPPWKRRRLESGTPGVPSSGLGMPGSGFGAGAPSFSAAGMPVPVVPGAGDGGWVWPVGSELQQVEMQGVSREFREEMSQWLGREEQIQPAPVGVLIGGVGSVFRDAAALLLKEAGVHGVVLLDEGAPDLGVIVRGVLDSGWVVGEAIRLFACEVGDGVLAGLAVALS</sequence>
<proteinExistence type="predicted"/>
<feature type="non-terminal residue" evidence="2">
    <location>
        <position position="731"/>
    </location>
</feature>
<comment type="caution">
    <text evidence="2">The sequence shown here is derived from an EMBL/GenBank/DDBJ whole genome shotgun (WGS) entry which is preliminary data.</text>
</comment>
<feature type="region of interest" description="Disordered" evidence="1">
    <location>
        <begin position="306"/>
        <end position="333"/>
    </location>
</feature>
<feature type="region of interest" description="Disordered" evidence="1">
    <location>
        <begin position="543"/>
        <end position="591"/>
    </location>
</feature>
<evidence type="ECO:0000313" key="2">
    <source>
        <dbReference type="EMBL" id="MFC3456101.1"/>
    </source>
</evidence>
<organism evidence="2 3">
    <name type="scientific">Amycolatopsis speibonae</name>
    <dbReference type="NCBI Taxonomy" id="1450224"/>
    <lineage>
        <taxon>Bacteria</taxon>
        <taxon>Bacillati</taxon>
        <taxon>Actinomycetota</taxon>
        <taxon>Actinomycetes</taxon>
        <taxon>Pseudonocardiales</taxon>
        <taxon>Pseudonocardiaceae</taxon>
        <taxon>Amycolatopsis</taxon>
    </lineage>
</organism>
<protein>
    <submittedName>
        <fullName evidence="2">Uncharacterized protein</fullName>
    </submittedName>
</protein>
<name>A0ABV7PAD3_9PSEU</name>
<accession>A0ABV7PAD3</accession>
<dbReference type="RefSeq" id="WP_378247155.1">
    <property type="nucleotide sequence ID" value="NZ_JBHRWK010000119.1"/>
</dbReference>
<reference evidence="3" key="1">
    <citation type="journal article" date="2019" name="Int. J. Syst. Evol. Microbiol.">
        <title>The Global Catalogue of Microorganisms (GCM) 10K type strain sequencing project: providing services to taxonomists for standard genome sequencing and annotation.</title>
        <authorList>
            <consortium name="The Broad Institute Genomics Platform"/>
            <consortium name="The Broad Institute Genome Sequencing Center for Infectious Disease"/>
            <person name="Wu L."/>
            <person name="Ma J."/>
        </authorList>
    </citation>
    <scope>NUCLEOTIDE SEQUENCE [LARGE SCALE GENOMIC DNA]</scope>
    <source>
        <strain evidence="3">CGMCC 4.7676</strain>
    </source>
</reference>
<keyword evidence="3" id="KW-1185">Reference proteome</keyword>
<dbReference type="Proteomes" id="UP001595645">
    <property type="component" value="Unassembled WGS sequence"/>
</dbReference>
<evidence type="ECO:0000256" key="1">
    <source>
        <dbReference type="SAM" id="MobiDB-lite"/>
    </source>
</evidence>
<gene>
    <name evidence="2" type="ORF">ACFOSH_42305</name>
</gene>
<evidence type="ECO:0000313" key="3">
    <source>
        <dbReference type="Proteomes" id="UP001595645"/>
    </source>
</evidence>
<dbReference type="EMBL" id="JBHRWK010000119">
    <property type="protein sequence ID" value="MFC3456101.1"/>
    <property type="molecule type" value="Genomic_DNA"/>
</dbReference>